<dbReference type="Proteomes" id="UP000281549">
    <property type="component" value="Unassembled WGS sequence"/>
</dbReference>
<sequence>MSCTSSSSVVNGLARLDRGWHHDSQLSRAEPRPRSLFGYEPERRQGHPRKRTSQYASASTIKRLELQGSMLHHPELKPRRITLADGSPNQTIGTTRFPLFLLSRSPTIKLNVKAAVLSTRTAETILGMDVLQTYNTAIDFQTNSQKSAGRKTQIYFLNSIDKQYNTSNIDVDPDVILVQLLQKYPLIQGSETHIGLLKDAEYQIQFLPQATYNENKKF</sequence>
<dbReference type="EMBL" id="ML005707">
    <property type="protein sequence ID" value="RKP17709.1"/>
    <property type="molecule type" value="Genomic_DNA"/>
</dbReference>
<dbReference type="Gene3D" id="2.40.70.10">
    <property type="entry name" value="Acid Proteases"/>
    <property type="match status" value="1"/>
</dbReference>
<evidence type="ECO:0000313" key="3">
    <source>
        <dbReference type="Proteomes" id="UP000281549"/>
    </source>
</evidence>
<feature type="compositionally biased region" description="Basic and acidic residues" evidence="1">
    <location>
        <begin position="22"/>
        <end position="33"/>
    </location>
</feature>
<reference evidence="3" key="1">
    <citation type="journal article" date="2018" name="Nat. Microbiol.">
        <title>Leveraging single-cell genomics to expand the fungal tree of life.</title>
        <authorList>
            <person name="Ahrendt S.R."/>
            <person name="Quandt C.A."/>
            <person name="Ciobanu D."/>
            <person name="Clum A."/>
            <person name="Salamov A."/>
            <person name="Andreopoulos B."/>
            <person name="Cheng J.F."/>
            <person name="Woyke T."/>
            <person name="Pelin A."/>
            <person name="Henrissat B."/>
            <person name="Reynolds N.K."/>
            <person name="Benny G.L."/>
            <person name="Smith M.E."/>
            <person name="James T.Y."/>
            <person name="Grigoriev I.V."/>
        </authorList>
    </citation>
    <scope>NUCLEOTIDE SEQUENCE [LARGE SCALE GENOMIC DNA]</scope>
    <source>
        <strain evidence="3">CSF55</strain>
    </source>
</reference>
<accession>A0A4V1IZD8</accession>
<gene>
    <name evidence="2" type="ORF">ROZALSC1DRAFT_23936</name>
</gene>
<evidence type="ECO:0000256" key="1">
    <source>
        <dbReference type="SAM" id="MobiDB-lite"/>
    </source>
</evidence>
<protein>
    <submittedName>
        <fullName evidence="2">Uncharacterized protein</fullName>
    </submittedName>
</protein>
<proteinExistence type="predicted"/>
<evidence type="ECO:0000313" key="2">
    <source>
        <dbReference type="EMBL" id="RKP17709.1"/>
    </source>
</evidence>
<organism evidence="2 3">
    <name type="scientific">Rozella allomycis (strain CSF55)</name>
    <dbReference type="NCBI Taxonomy" id="988480"/>
    <lineage>
        <taxon>Eukaryota</taxon>
        <taxon>Fungi</taxon>
        <taxon>Fungi incertae sedis</taxon>
        <taxon>Cryptomycota</taxon>
        <taxon>Cryptomycota incertae sedis</taxon>
        <taxon>Rozella</taxon>
    </lineage>
</organism>
<dbReference type="AlphaFoldDB" id="A0A4V1IZD8"/>
<dbReference type="InterPro" id="IPR021109">
    <property type="entry name" value="Peptidase_aspartic_dom_sf"/>
</dbReference>
<feature type="region of interest" description="Disordered" evidence="1">
    <location>
        <begin position="22"/>
        <end position="58"/>
    </location>
</feature>
<name>A0A4V1IZD8_ROZAC</name>